<dbReference type="Gene3D" id="3.80.10.10">
    <property type="entry name" value="Ribonuclease Inhibitor"/>
    <property type="match status" value="1"/>
</dbReference>
<dbReference type="Proteomes" id="UP000023152">
    <property type="component" value="Unassembled WGS sequence"/>
</dbReference>
<accession>X6LCA8</accession>
<comment type="caution">
    <text evidence="1">The sequence shown here is derived from an EMBL/GenBank/DDBJ whole genome shotgun (WGS) entry which is preliminary data.</text>
</comment>
<keyword evidence="2" id="KW-1185">Reference proteome</keyword>
<sequence length="137" mass="16297">MPHLENLDFFRLTTPHDTVDVSSWACCLSAETIKYLGQKCPKLKKCQIFVKSFHHTSDTWKAVRDLLKNCPNIRMLTIGMEQSATFDSQETKMSLDKQYRRYFEQLKRVDWLSSRFKKFKKKTMVFPKFSITWCLLT</sequence>
<proteinExistence type="predicted"/>
<evidence type="ECO:0000313" key="2">
    <source>
        <dbReference type="Proteomes" id="UP000023152"/>
    </source>
</evidence>
<organism evidence="1 2">
    <name type="scientific">Reticulomyxa filosa</name>
    <dbReference type="NCBI Taxonomy" id="46433"/>
    <lineage>
        <taxon>Eukaryota</taxon>
        <taxon>Sar</taxon>
        <taxon>Rhizaria</taxon>
        <taxon>Retaria</taxon>
        <taxon>Foraminifera</taxon>
        <taxon>Monothalamids</taxon>
        <taxon>Reticulomyxidae</taxon>
        <taxon>Reticulomyxa</taxon>
    </lineage>
</organism>
<gene>
    <name evidence="1" type="ORF">RFI_38517</name>
</gene>
<evidence type="ECO:0000313" key="1">
    <source>
        <dbReference type="EMBL" id="ETN98970.1"/>
    </source>
</evidence>
<protein>
    <submittedName>
        <fullName evidence="1">Uncharacterized protein</fullName>
    </submittedName>
</protein>
<dbReference type="InterPro" id="IPR032675">
    <property type="entry name" value="LRR_dom_sf"/>
</dbReference>
<dbReference type="EMBL" id="ASPP01045280">
    <property type="protein sequence ID" value="ETN98970.1"/>
    <property type="molecule type" value="Genomic_DNA"/>
</dbReference>
<reference evidence="1 2" key="1">
    <citation type="journal article" date="2013" name="Curr. Biol.">
        <title>The Genome of the Foraminiferan Reticulomyxa filosa.</title>
        <authorList>
            <person name="Glockner G."/>
            <person name="Hulsmann N."/>
            <person name="Schleicher M."/>
            <person name="Noegel A.A."/>
            <person name="Eichinger L."/>
            <person name="Gallinger C."/>
            <person name="Pawlowski J."/>
            <person name="Sierra R."/>
            <person name="Euteneuer U."/>
            <person name="Pillet L."/>
            <person name="Moustafa A."/>
            <person name="Platzer M."/>
            <person name="Groth M."/>
            <person name="Szafranski K."/>
            <person name="Schliwa M."/>
        </authorList>
    </citation>
    <scope>NUCLEOTIDE SEQUENCE [LARGE SCALE GENOMIC DNA]</scope>
</reference>
<dbReference type="AlphaFoldDB" id="X6LCA8"/>
<name>X6LCA8_RETFI</name>